<evidence type="ECO:0000256" key="1">
    <source>
        <dbReference type="SAM" id="Phobius"/>
    </source>
</evidence>
<keyword evidence="1" id="KW-1133">Transmembrane helix</keyword>
<gene>
    <name evidence="2" type="ORF">KC717_07110</name>
</gene>
<feature type="transmembrane region" description="Helical" evidence="1">
    <location>
        <begin position="223"/>
        <end position="244"/>
    </location>
</feature>
<feature type="non-terminal residue" evidence="2">
    <location>
        <position position="1"/>
    </location>
</feature>
<keyword evidence="1" id="KW-0812">Transmembrane</keyword>
<reference evidence="2" key="1">
    <citation type="submission" date="2020-04" db="EMBL/GenBank/DDBJ databases">
        <authorList>
            <person name="Zhang T."/>
        </authorList>
    </citation>
    <scope>NUCLEOTIDE SEQUENCE</scope>
    <source>
        <strain evidence="2">HKST-UBA11</strain>
    </source>
</reference>
<dbReference type="EMBL" id="JAGQLH010000150">
    <property type="protein sequence ID" value="MCA9386385.1"/>
    <property type="molecule type" value="Genomic_DNA"/>
</dbReference>
<organism evidence="2 3">
    <name type="scientific">Candidatus Dojkabacteria bacterium</name>
    <dbReference type="NCBI Taxonomy" id="2099670"/>
    <lineage>
        <taxon>Bacteria</taxon>
        <taxon>Candidatus Dojkabacteria</taxon>
    </lineage>
</organism>
<reference evidence="2" key="2">
    <citation type="journal article" date="2021" name="Microbiome">
        <title>Successional dynamics and alternative stable states in a saline activated sludge microbial community over 9 years.</title>
        <authorList>
            <person name="Wang Y."/>
            <person name="Ye J."/>
            <person name="Ju F."/>
            <person name="Liu L."/>
            <person name="Boyd J.A."/>
            <person name="Deng Y."/>
            <person name="Parks D.H."/>
            <person name="Jiang X."/>
            <person name="Yin X."/>
            <person name="Woodcroft B.J."/>
            <person name="Tyson G.W."/>
            <person name="Hugenholtz P."/>
            <person name="Polz M.F."/>
            <person name="Zhang T."/>
        </authorList>
    </citation>
    <scope>NUCLEOTIDE SEQUENCE</scope>
    <source>
        <strain evidence="2">HKST-UBA11</strain>
    </source>
</reference>
<dbReference type="AlphaFoldDB" id="A0A955LA54"/>
<sequence>FDASSENMFYVNVNYDCSNVKIPPTPRNSNVAIQTYRRVYSPTIDPAAYNANSRIPSPFRSQGLPYAETYYIYKGEDILQLEVNPSSFGEPNRQAPQPFLIPDEPPFDTLKNDPVFKDVIGRVLCDSEYANNGAIEYDNLENWVINGNITAISNLPANRVEQFVPATFIPPALQQIENIVLDVLYLFWAFLGMASLVMLIVIGFKLMTSGFSPEQRGDTLKQFAMWFVGLILGILAIPLLQFIYRAIGISTTECYRYTVENSAGEPEIVYDLTMPGFTFFFGDVCTGEFAIENAP</sequence>
<protein>
    <submittedName>
        <fullName evidence="2">Uncharacterized protein</fullName>
    </submittedName>
</protein>
<name>A0A955LA54_9BACT</name>
<dbReference type="InterPro" id="IPR043993">
    <property type="entry name" value="T4SS_pilin"/>
</dbReference>
<dbReference type="Pfam" id="PF18895">
    <property type="entry name" value="T4SS_pilin"/>
    <property type="match status" value="1"/>
</dbReference>
<proteinExistence type="predicted"/>
<feature type="transmembrane region" description="Helical" evidence="1">
    <location>
        <begin position="183"/>
        <end position="202"/>
    </location>
</feature>
<accession>A0A955LA54</accession>
<comment type="caution">
    <text evidence="2">The sequence shown here is derived from an EMBL/GenBank/DDBJ whole genome shotgun (WGS) entry which is preliminary data.</text>
</comment>
<keyword evidence="1" id="KW-0472">Membrane</keyword>
<evidence type="ECO:0000313" key="2">
    <source>
        <dbReference type="EMBL" id="MCA9386385.1"/>
    </source>
</evidence>
<dbReference type="Proteomes" id="UP000754563">
    <property type="component" value="Unassembled WGS sequence"/>
</dbReference>
<evidence type="ECO:0000313" key="3">
    <source>
        <dbReference type="Proteomes" id="UP000754563"/>
    </source>
</evidence>